<protein>
    <recommendedName>
        <fullName evidence="3">C-JID domain-containing protein</fullName>
    </recommendedName>
</protein>
<gene>
    <name evidence="4" type="ORF">CISIN_1g0451861mg</name>
</gene>
<dbReference type="Proteomes" id="UP000027120">
    <property type="component" value="Unassembled WGS sequence"/>
</dbReference>
<keyword evidence="2" id="KW-0677">Repeat</keyword>
<organism evidence="4 5">
    <name type="scientific">Citrus sinensis</name>
    <name type="common">Sweet orange</name>
    <name type="synonym">Citrus aurantium var. sinensis</name>
    <dbReference type="NCBI Taxonomy" id="2711"/>
    <lineage>
        <taxon>Eukaryota</taxon>
        <taxon>Viridiplantae</taxon>
        <taxon>Streptophyta</taxon>
        <taxon>Embryophyta</taxon>
        <taxon>Tracheophyta</taxon>
        <taxon>Spermatophyta</taxon>
        <taxon>Magnoliopsida</taxon>
        <taxon>eudicotyledons</taxon>
        <taxon>Gunneridae</taxon>
        <taxon>Pentapetalae</taxon>
        <taxon>rosids</taxon>
        <taxon>malvids</taxon>
        <taxon>Sapindales</taxon>
        <taxon>Rutaceae</taxon>
        <taxon>Aurantioideae</taxon>
        <taxon>Citrus</taxon>
    </lineage>
</organism>
<reference evidence="4 5" key="1">
    <citation type="submission" date="2014-04" db="EMBL/GenBank/DDBJ databases">
        <authorList>
            <consortium name="International Citrus Genome Consortium"/>
            <person name="Gmitter F."/>
            <person name="Chen C."/>
            <person name="Farmerie W."/>
            <person name="Harkins T."/>
            <person name="Desany B."/>
            <person name="Mohiuddin M."/>
            <person name="Kodira C."/>
            <person name="Borodovsky M."/>
            <person name="Lomsadze A."/>
            <person name="Burns P."/>
            <person name="Jenkins J."/>
            <person name="Prochnik S."/>
            <person name="Shu S."/>
            <person name="Chapman J."/>
            <person name="Pitluck S."/>
            <person name="Schmutz J."/>
            <person name="Rokhsar D."/>
        </authorList>
    </citation>
    <scope>NUCLEOTIDE SEQUENCE</scope>
</reference>
<dbReference type="Pfam" id="PF20160">
    <property type="entry name" value="C-JID"/>
    <property type="match status" value="1"/>
</dbReference>
<keyword evidence="1" id="KW-0433">Leucine-rich repeat</keyword>
<dbReference type="AlphaFoldDB" id="A0A067DWQ5"/>
<proteinExistence type="predicted"/>
<accession>A0A067DWQ5</accession>
<evidence type="ECO:0000313" key="4">
    <source>
        <dbReference type="EMBL" id="KDO43041.1"/>
    </source>
</evidence>
<name>A0A067DWQ5_CITSI</name>
<dbReference type="EMBL" id="KK785410">
    <property type="protein sequence ID" value="KDO43041.1"/>
    <property type="molecule type" value="Genomic_DNA"/>
</dbReference>
<keyword evidence="5" id="KW-1185">Reference proteome</keyword>
<dbReference type="InterPro" id="IPR045344">
    <property type="entry name" value="C-JID"/>
</dbReference>
<evidence type="ECO:0000256" key="2">
    <source>
        <dbReference type="ARBA" id="ARBA00022737"/>
    </source>
</evidence>
<feature type="non-terminal residue" evidence="4">
    <location>
        <position position="1"/>
    </location>
</feature>
<sequence length="302" mass="35041">WTTIIYIMAFARSFQFDGKEFISCSFDVVFSVSISGLLNLKELELEDCKRLQSLPQIPPNLWLVRANGCSSLVTLSGALNLRKSEYTAVSNPSHKLSIVVPGSEIPKWFMYQNEGSSITVTRPSYFYNMNKVVGYAICCVFHVPKHSIGIKIWRSYATYQLECSMDGSGTISYIDFREIFGHCGSDHLWLLYLSRQRCYDTNWHFESNHFRLSFIDFREKFGMAGSDPVLKVKRFSFHPVYMHEVEEFDQTTKQWTCFTSYNLNEFHHDFVGSDMAVAEARGSVCWDDYDEKPQPKRFRPLE</sequence>
<evidence type="ECO:0000259" key="3">
    <source>
        <dbReference type="Pfam" id="PF20160"/>
    </source>
</evidence>
<evidence type="ECO:0000256" key="1">
    <source>
        <dbReference type="ARBA" id="ARBA00022614"/>
    </source>
</evidence>
<evidence type="ECO:0000313" key="5">
    <source>
        <dbReference type="Proteomes" id="UP000027120"/>
    </source>
</evidence>
<feature type="domain" description="C-JID" evidence="3">
    <location>
        <begin position="100"/>
        <end position="246"/>
    </location>
</feature>